<evidence type="ECO:0000313" key="3">
    <source>
        <dbReference type="Proteomes" id="UP001165413"/>
    </source>
</evidence>
<comment type="caution">
    <text evidence="2">The sequence shown here is derived from an EMBL/GenBank/DDBJ whole genome shotgun (WGS) entry which is preliminary data.</text>
</comment>
<dbReference type="EMBL" id="JANATA010000018">
    <property type="protein sequence ID" value="MCP3429268.1"/>
    <property type="molecule type" value="Genomic_DNA"/>
</dbReference>
<dbReference type="InterPro" id="IPR021344">
    <property type="entry name" value="DUF2970"/>
</dbReference>
<dbReference type="Proteomes" id="UP001165413">
    <property type="component" value="Unassembled WGS sequence"/>
</dbReference>
<proteinExistence type="predicted"/>
<evidence type="ECO:0000313" key="2">
    <source>
        <dbReference type="EMBL" id="MCP3429268.1"/>
    </source>
</evidence>
<keyword evidence="1" id="KW-0472">Membrane</keyword>
<feature type="transmembrane region" description="Helical" evidence="1">
    <location>
        <begin position="39"/>
        <end position="62"/>
    </location>
</feature>
<gene>
    <name evidence="2" type="ORF">NLF92_09960</name>
</gene>
<name>A0AA41X4D9_9ALTE</name>
<accession>A0AA41X4D9</accession>
<sequence>MPSNPSLWQVIKSVAASAIGVQSSKNYEQDFATSNPLPFIIVGVIFVICFIAALVVWVNYMLA</sequence>
<keyword evidence="1" id="KW-0812">Transmembrane</keyword>
<protein>
    <submittedName>
        <fullName evidence="2">DUF2970 domain-containing protein</fullName>
    </submittedName>
</protein>
<reference evidence="2" key="1">
    <citation type="submission" date="2022-07" db="EMBL/GenBank/DDBJ databases">
        <title>Characterization of the Novel Bacterium Alteromonas immobilis LMIT006 and Alteromonas gregis LMIT007.</title>
        <authorList>
            <person name="Lin X."/>
        </authorList>
    </citation>
    <scope>NUCLEOTIDE SEQUENCE</scope>
    <source>
        <strain evidence="2">LMIT007</strain>
    </source>
</reference>
<keyword evidence="3" id="KW-1185">Reference proteome</keyword>
<organism evidence="2 3">
    <name type="scientific">Opacimonas viscosa</name>
    <dbReference type="NCBI Taxonomy" id="2961944"/>
    <lineage>
        <taxon>Bacteria</taxon>
        <taxon>Pseudomonadati</taxon>
        <taxon>Pseudomonadota</taxon>
        <taxon>Gammaproteobacteria</taxon>
        <taxon>Alteromonadales</taxon>
        <taxon>Alteromonadaceae</taxon>
        <taxon>Opacimonas</taxon>
    </lineage>
</organism>
<keyword evidence="1" id="KW-1133">Transmembrane helix</keyword>
<dbReference type="Pfam" id="PF11174">
    <property type="entry name" value="DUF2970"/>
    <property type="match status" value="1"/>
</dbReference>
<evidence type="ECO:0000256" key="1">
    <source>
        <dbReference type="SAM" id="Phobius"/>
    </source>
</evidence>
<dbReference type="RefSeq" id="WP_254101396.1">
    <property type="nucleotide sequence ID" value="NZ_JANATA010000018.1"/>
</dbReference>
<dbReference type="AlphaFoldDB" id="A0AA41X4D9"/>